<dbReference type="Gene3D" id="1.10.287.1490">
    <property type="match status" value="1"/>
</dbReference>
<feature type="coiled-coil region" evidence="1">
    <location>
        <begin position="110"/>
        <end position="144"/>
    </location>
</feature>
<keyword evidence="1" id="KW-0175">Coiled coil</keyword>
<gene>
    <name evidence="3" type="ORF">ANANG_G00017630</name>
</gene>
<feature type="compositionally biased region" description="Polar residues" evidence="2">
    <location>
        <begin position="711"/>
        <end position="720"/>
    </location>
</feature>
<dbReference type="PANTHER" id="PTHR18863:SF4">
    <property type="entry name" value="COILED-COIL DOMAIN-CONTAINING PROTEIN 170"/>
    <property type="match status" value="1"/>
</dbReference>
<reference evidence="3" key="1">
    <citation type="submission" date="2021-01" db="EMBL/GenBank/DDBJ databases">
        <title>A chromosome-scale assembly of European eel, Anguilla anguilla.</title>
        <authorList>
            <person name="Henkel C."/>
            <person name="Jong-Raadsen S.A."/>
            <person name="Dufour S."/>
            <person name="Weltzien F.-A."/>
            <person name="Palstra A.P."/>
            <person name="Pelster B."/>
            <person name="Spaink H.P."/>
            <person name="Van Den Thillart G.E."/>
            <person name="Jansen H."/>
            <person name="Zahm M."/>
            <person name="Klopp C."/>
            <person name="Cedric C."/>
            <person name="Louis A."/>
            <person name="Berthelot C."/>
            <person name="Parey E."/>
            <person name="Roest Crollius H."/>
            <person name="Montfort J."/>
            <person name="Robinson-Rechavi M."/>
            <person name="Bucao C."/>
            <person name="Bouchez O."/>
            <person name="Gislard M."/>
            <person name="Lluch J."/>
            <person name="Milhes M."/>
            <person name="Lampietro C."/>
            <person name="Lopez Roques C."/>
            <person name="Donnadieu C."/>
            <person name="Braasch I."/>
            <person name="Desvignes T."/>
            <person name="Postlethwait J."/>
            <person name="Bobe J."/>
            <person name="Guiguen Y."/>
            <person name="Dirks R."/>
        </authorList>
    </citation>
    <scope>NUCLEOTIDE SEQUENCE</scope>
    <source>
        <strain evidence="3">Tag_6206</strain>
        <tissue evidence="3">Liver</tissue>
    </source>
</reference>
<dbReference type="AlphaFoldDB" id="A0A9D3MXT4"/>
<dbReference type="SUPFAM" id="SSF57997">
    <property type="entry name" value="Tropomyosin"/>
    <property type="match status" value="1"/>
</dbReference>
<feature type="coiled-coil region" evidence="1">
    <location>
        <begin position="206"/>
        <end position="296"/>
    </location>
</feature>
<sequence>MTYDRTSTIPDYQKASSAPLWDDGMVRERLAHYQQAAEKARSELAALQAKHQSIQAQLQDVLSRLASRDAAVQELREELEGYKESGARQASLVGTLRERLQDAEQDAGGLASSKSRLDAALQELANENRELKRRVLELESQSQEYLSGWNKTKREASDTKRTYQAFVSKLATSLAVDLGGRKDPLEYILSQVDALCERSEGQRGKIHTLEESIQALEVECRASRETVMRLVAEVSRERGVASTRAKEVESLRQELNSTLLAKRNEEKENQSLQDRLHASQRALAATKQELDRMERRSLELDGHLAGTQIKAQSLQAREQAFREELATLLGGKLATAPPTEEDLWEQLKEMCSREKSSRAALLEMQAKASQMSEKLAEQEQLHQVALQRSLLAEQHGRELGARLRGLEVELLSGEVLQDGLRHNRQHHERFLEQLSEKMKLGGVTADLGFDMRLEAILSRAEQLVKQEGAALVETRTLAHSLQRKMKAQKERLESKELHTDLLRRKVAQLEEEKRARSALAVERDDAHLAARKLQKKTERLQKELESLRHSNTELKAQLADTHGLKIKVMEQKQTITEQNKSLGELEKGKESAEKKLTTAKAEFQTKVLRAIEDQQQAQILLESHSNELRTLRQTLAELSKTERQLANFRKVVSEMLGLDASMLAIPDYEIIKRLEWLLHPYHHHYHPHHHASDAPSAYPPQQHHQKDPTAESATMENDPNTALKALPAPSEASP</sequence>
<proteinExistence type="predicted"/>
<evidence type="ECO:0000256" key="2">
    <source>
        <dbReference type="SAM" id="MobiDB-lite"/>
    </source>
</evidence>
<feature type="coiled-coil region" evidence="1">
    <location>
        <begin position="30"/>
        <end position="85"/>
    </location>
</feature>
<dbReference type="EMBL" id="JAFIRN010000001">
    <property type="protein sequence ID" value="KAG5857269.1"/>
    <property type="molecule type" value="Genomic_DNA"/>
</dbReference>
<protein>
    <recommendedName>
        <fullName evidence="5">Coiled-coil domain-containing protein 170</fullName>
    </recommendedName>
</protein>
<feature type="region of interest" description="Disordered" evidence="2">
    <location>
        <begin position="685"/>
        <end position="734"/>
    </location>
</feature>
<evidence type="ECO:0000313" key="4">
    <source>
        <dbReference type="Proteomes" id="UP001044222"/>
    </source>
</evidence>
<comment type="caution">
    <text evidence="3">The sequence shown here is derived from an EMBL/GenBank/DDBJ whole genome shotgun (WGS) entry which is preliminary data.</text>
</comment>
<evidence type="ECO:0000313" key="3">
    <source>
        <dbReference type="EMBL" id="KAG5857269.1"/>
    </source>
</evidence>
<keyword evidence="4" id="KW-1185">Reference proteome</keyword>
<dbReference type="Proteomes" id="UP001044222">
    <property type="component" value="Unassembled WGS sequence"/>
</dbReference>
<evidence type="ECO:0008006" key="5">
    <source>
        <dbReference type="Google" id="ProtNLM"/>
    </source>
</evidence>
<feature type="coiled-coil region" evidence="1">
    <location>
        <begin position="478"/>
        <end position="651"/>
    </location>
</feature>
<organism evidence="3 4">
    <name type="scientific">Anguilla anguilla</name>
    <name type="common">European freshwater eel</name>
    <name type="synonym">Muraena anguilla</name>
    <dbReference type="NCBI Taxonomy" id="7936"/>
    <lineage>
        <taxon>Eukaryota</taxon>
        <taxon>Metazoa</taxon>
        <taxon>Chordata</taxon>
        <taxon>Craniata</taxon>
        <taxon>Vertebrata</taxon>
        <taxon>Euteleostomi</taxon>
        <taxon>Actinopterygii</taxon>
        <taxon>Neopterygii</taxon>
        <taxon>Teleostei</taxon>
        <taxon>Anguilliformes</taxon>
        <taxon>Anguillidae</taxon>
        <taxon>Anguilla</taxon>
    </lineage>
</organism>
<dbReference type="InterPro" id="IPR039139">
    <property type="entry name" value="CCDC170-like"/>
</dbReference>
<accession>A0A9D3MXT4</accession>
<evidence type="ECO:0000256" key="1">
    <source>
        <dbReference type="SAM" id="Coils"/>
    </source>
</evidence>
<dbReference type="PANTHER" id="PTHR18863">
    <property type="entry name" value="TSEC-2-RELATED"/>
    <property type="match status" value="1"/>
</dbReference>
<name>A0A9D3MXT4_ANGAN</name>